<dbReference type="CDD" id="cd09281">
    <property type="entry name" value="UPF0066"/>
    <property type="match status" value="1"/>
</dbReference>
<dbReference type="InterPro" id="IPR040372">
    <property type="entry name" value="YaeB-like"/>
</dbReference>
<dbReference type="RefSeq" id="WP_154533968.1">
    <property type="nucleotide sequence ID" value="NZ_VUNG01000013.1"/>
</dbReference>
<dbReference type="PANTHER" id="PTHR12818:SF0">
    <property type="entry name" value="TRNA (ADENINE(37)-N6)-METHYLTRANSFERASE"/>
    <property type="match status" value="1"/>
</dbReference>
<dbReference type="NCBIfam" id="TIGR00104">
    <property type="entry name" value="tRNA_TsaA"/>
    <property type="match status" value="1"/>
</dbReference>
<name>A0A7K0KEM4_9BACT</name>
<gene>
    <name evidence="4" type="primary">tsaA</name>
    <name evidence="4" type="ORF">FYJ73_06815</name>
</gene>
<reference evidence="4 5" key="1">
    <citation type="submission" date="2019-08" db="EMBL/GenBank/DDBJ databases">
        <title>In-depth cultivation of the pig gut microbiome towards novel bacterial diversity and tailored functional studies.</title>
        <authorList>
            <person name="Wylensek D."/>
            <person name="Hitch T.C.A."/>
            <person name="Clavel T."/>
        </authorList>
    </citation>
    <scope>NUCLEOTIDE SEQUENCE [LARGE SCALE GENOMIC DNA]</scope>
    <source>
        <strain evidence="4 5">LKV-178-WT-2A</strain>
    </source>
</reference>
<organism evidence="4 5">
    <name type="scientific">Hallella mizrahii</name>
    <dbReference type="NCBI Taxonomy" id="2606637"/>
    <lineage>
        <taxon>Bacteria</taxon>
        <taxon>Pseudomonadati</taxon>
        <taxon>Bacteroidota</taxon>
        <taxon>Bacteroidia</taxon>
        <taxon>Bacteroidales</taxon>
        <taxon>Prevotellaceae</taxon>
        <taxon>Hallella</taxon>
    </lineage>
</organism>
<dbReference type="Proteomes" id="UP000438914">
    <property type="component" value="Unassembled WGS sequence"/>
</dbReference>
<dbReference type="PROSITE" id="PS01318">
    <property type="entry name" value="TSAA_1"/>
    <property type="match status" value="1"/>
</dbReference>
<dbReference type="Gene3D" id="2.40.30.70">
    <property type="entry name" value="YaeB-like"/>
    <property type="match status" value="1"/>
</dbReference>
<dbReference type="EMBL" id="VUNG01000013">
    <property type="protein sequence ID" value="MST84381.1"/>
    <property type="molecule type" value="Genomic_DNA"/>
</dbReference>
<keyword evidence="1" id="KW-0949">S-adenosyl-L-methionine</keyword>
<comment type="caution">
    <text evidence="4">The sequence shown here is derived from an EMBL/GenBank/DDBJ whole genome shotgun (WGS) entry which is preliminary data.</text>
</comment>
<evidence type="ECO:0000259" key="3">
    <source>
        <dbReference type="PROSITE" id="PS51668"/>
    </source>
</evidence>
<dbReference type="PROSITE" id="PS51668">
    <property type="entry name" value="TSAA_2"/>
    <property type="match status" value="1"/>
</dbReference>
<dbReference type="Gene3D" id="3.30.2310.10">
    <property type="entry name" value="YaeB-like"/>
    <property type="match status" value="1"/>
</dbReference>
<evidence type="ECO:0000256" key="1">
    <source>
        <dbReference type="ARBA" id="ARBA00022691"/>
    </source>
</evidence>
<keyword evidence="4" id="KW-0489">Methyltransferase</keyword>
<dbReference type="PANTHER" id="PTHR12818">
    <property type="entry name" value="TRNA (ADENINE(37)-N6)-METHYLTRANSFERASE"/>
    <property type="match status" value="1"/>
</dbReference>
<dbReference type="InterPro" id="IPR036414">
    <property type="entry name" value="YaeB_N_sf"/>
</dbReference>
<dbReference type="Pfam" id="PF01980">
    <property type="entry name" value="TrmO_N"/>
    <property type="match status" value="1"/>
</dbReference>
<keyword evidence="4" id="KW-0808">Transferase</keyword>
<dbReference type="InterPro" id="IPR023370">
    <property type="entry name" value="TrmO-like_N"/>
</dbReference>
<sequence length="247" mass="27289">MEIEKIATFHSPFGSKFGIPKQSGIVPELRGEIVLEKAYRNPDALRGIEDFDYLWLVWGFSANRHAPTSLTVRPPRLGGNERVGVFASRSPFRPNGLGLSSVRLDRVEWDTPRGPVLHVLGADLMDGTPVYDIKPYVTYADSHPEARSGFVDRRKWQKVEVDIPANVLAQLRAAGFTEEDITALRAVLEEDPRPQIQRGEDKEYGMPFAGLDIKFQAVGGRLVVRSLTKGLASSLTPLAPSPKGEGE</sequence>
<dbReference type="InterPro" id="IPR023368">
    <property type="entry name" value="UPF0066_cons_site"/>
</dbReference>
<dbReference type="AlphaFoldDB" id="A0A7K0KEM4"/>
<evidence type="ECO:0000256" key="2">
    <source>
        <dbReference type="ARBA" id="ARBA00033753"/>
    </source>
</evidence>
<dbReference type="Pfam" id="PF18389">
    <property type="entry name" value="TrmO_C"/>
    <property type="match status" value="1"/>
</dbReference>
<evidence type="ECO:0000313" key="5">
    <source>
        <dbReference type="Proteomes" id="UP000438914"/>
    </source>
</evidence>
<dbReference type="InterPro" id="IPR036413">
    <property type="entry name" value="YaeB-like_sf"/>
</dbReference>
<protein>
    <submittedName>
        <fullName evidence="4">tRNA (N6-threonylcarbamoyladenosine(37)-N6)-methyltransferase TrmO</fullName>
    </submittedName>
</protein>
<feature type="domain" description="TsaA-like" evidence="3">
    <location>
        <begin position="3"/>
        <end position="145"/>
    </location>
</feature>
<evidence type="ECO:0000313" key="4">
    <source>
        <dbReference type="EMBL" id="MST84381.1"/>
    </source>
</evidence>
<dbReference type="SUPFAM" id="SSF118196">
    <property type="entry name" value="YaeB-like"/>
    <property type="match status" value="1"/>
</dbReference>
<proteinExistence type="inferred from homology"/>
<dbReference type="InterPro" id="IPR041369">
    <property type="entry name" value="TrmO_C"/>
</dbReference>
<comment type="similarity">
    <text evidence="2">Belongs to the tRNA methyltransferase O family.</text>
</comment>
<dbReference type="GO" id="GO:0032259">
    <property type="term" value="P:methylation"/>
    <property type="evidence" value="ECO:0007669"/>
    <property type="project" value="UniProtKB-KW"/>
</dbReference>
<dbReference type="GO" id="GO:0008168">
    <property type="term" value="F:methyltransferase activity"/>
    <property type="evidence" value="ECO:0007669"/>
    <property type="project" value="UniProtKB-KW"/>
</dbReference>
<accession>A0A7K0KEM4</accession>
<keyword evidence="5" id="KW-1185">Reference proteome</keyword>